<protein>
    <recommendedName>
        <fullName evidence="4">Outer membrane protein assembly factor BamA</fullName>
    </recommendedName>
</protein>
<evidence type="ECO:0008006" key="4">
    <source>
        <dbReference type="Google" id="ProtNLM"/>
    </source>
</evidence>
<comment type="caution">
    <text evidence="2">The sequence shown here is derived from an EMBL/GenBank/DDBJ whole genome shotgun (WGS) entry which is preliminary data.</text>
</comment>
<reference evidence="2" key="1">
    <citation type="submission" date="2021-09" db="EMBL/GenBank/DDBJ databases">
        <title>Genome of Aequorivita sp. strain F64183.</title>
        <authorList>
            <person name="Wang Y."/>
        </authorList>
    </citation>
    <scope>NUCLEOTIDE SEQUENCE</scope>
    <source>
        <strain evidence="2">F64183</strain>
    </source>
</reference>
<gene>
    <name evidence="2" type="ORF">K8344_06045</name>
</gene>
<feature type="chain" id="PRO_5040938237" description="Outer membrane protein assembly factor BamA" evidence="1">
    <location>
        <begin position="19"/>
        <end position="622"/>
    </location>
</feature>
<sequence>MKRLLFLILLFYTSPQLAAQNKQAEKDSIGIYQEIESYSKKSKFTKMVHRWLFRSTANKSKVEPTHKKNPNYKKHDGKIIRKIIINTKDPFGYSISDSTETANSWLEKTGNNIHIKSKPLAIHNFLLLKENQPLDTLLLLESERLLRSQNYIREVTIETQEISNSKDSVDIVITALDSWSLTPKVQLSGSQTKFKLRERNILGTGHQLKLEFSNRLDDGSDAYKASYSVPNFLNTFISAEGRYSIDYEGYFEKTLALDRIFYSPLTRWAGGVFLQERLLGRELKNDTAGYAVKNLKFIAQDYWGGHSFRLFEGNSERERTTNLILSARALLVDYKDIPSIEYDSIRFFSDEKIYLASIGVASRQFVKDNYIFKDGITEDVPVGVVYSITGGIQDKNNKNRPYLGAKIAYGNYFRFGFLSTNFELGTFFNDAHTQQTVFNFEATYFSHLLQLGDKWKMRQFVKPQFVIGMNRLESEVDRLSLNERGHFNGAYGNLYSDYRNGAIHGFDASIVGTQKYVLGLQTQFYSPWELLGFRFNPFVNVTLGMLAESNRSWKRNPIYSSLGLGFIIRNDYLVFSSFQLSFAYYPQIPGQGKNIFKSNAFETEDLGFQNFQIGKPRTVIYN</sequence>
<keyword evidence="1" id="KW-0732">Signal</keyword>
<dbReference type="AlphaFoldDB" id="A0A9X1R335"/>
<evidence type="ECO:0000313" key="2">
    <source>
        <dbReference type="EMBL" id="MCG2430673.1"/>
    </source>
</evidence>
<evidence type="ECO:0000256" key="1">
    <source>
        <dbReference type="SAM" id="SignalP"/>
    </source>
</evidence>
<dbReference type="RefSeq" id="WP_237607851.1">
    <property type="nucleotide sequence ID" value="NZ_JAIRBB010000003.1"/>
</dbReference>
<proteinExistence type="predicted"/>
<dbReference type="Gene3D" id="3.10.20.310">
    <property type="entry name" value="membrane protein fhac"/>
    <property type="match status" value="1"/>
</dbReference>
<feature type="signal peptide" evidence="1">
    <location>
        <begin position="1"/>
        <end position="18"/>
    </location>
</feature>
<keyword evidence="3" id="KW-1185">Reference proteome</keyword>
<accession>A0A9X1R335</accession>
<evidence type="ECO:0000313" key="3">
    <source>
        <dbReference type="Proteomes" id="UP001139462"/>
    </source>
</evidence>
<dbReference type="EMBL" id="JAIRBB010000003">
    <property type="protein sequence ID" value="MCG2430673.1"/>
    <property type="molecule type" value="Genomic_DNA"/>
</dbReference>
<name>A0A9X1R335_9FLAO</name>
<dbReference type="Proteomes" id="UP001139462">
    <property type="component" value="Unassembled WGS sequence"/>
</dbReference>
<organism evidence="2 3">
    <name type="scientific">Aequorivita xiaoshiensis</name>
    <dbReference type="NCBI Taxonomy" id="2874476"/>
    <lineage>
        <taxon>Bacteria</taxon>
        <taxon>Pseudomonadati</taxon>
        <taxon>Bacteroidota</taxon>
        <taxon>Flavobacteriia</taxon>
        <taxon>Flavobacteriales</taxon>
        <taxon>Flavobacteriaceae</taxon>
        <taxon>Aequorivita</taxon>
    </lineage>
</organism>